<reference evidence="1 2" key="1">
    <citation type="submission" date="2018-10" db="EMBL/GenBank/DDBJ databases">
        <authorList>
            <person name="Ekblom R."/>
            <person name="Jareborg N."/>
        </authorList>
    </citation>
    <scope>NUCLEOTIDE SEQUENCE [LARGE SCALE GENOMIC DNA]</scope>
    <source>
        <tissue evidence="1">Muscle</tissue>
    </source>
</reference>
<evidence type="ECO:0000313" key="1">
    <source>
        <dbReference type="EMBL" id="VCW98850.1"/>
    </source>
</evidence>
<accession>A0A9X9Q2Z7</accession>
<organism evidence="1 2">
    <name type="scientific">Gulo gulo</name>
    <name type="common">Wolverine</name>
    <name type="synonym">Gluton</name>
    <dbReference type="NCBI Taxonomy" id="48420"/>
    <lineage>
        <taxon>Eukaryota</taxon>
        <taxon>Metazoa</taxon>
        <taxon>Chordata</taxon>
        <taxon>Craniata</taxon>
        <taxon>Vertebrata</taxon>
        <taxon>Euteleostomi</taxon>
        <taxon>Mammalia</taxon>
        <taxon>Eutheria</taxon>
        <taxon>Laurasiatheria</taxon>
        <taxon>Carnivora</taxon>
        <taxon>Caniformia</taxon>
        <taxon>Musteloidea</taxon>
        <taxon>Mustelidae</taxon>
        <taxon>Guloninae</taxon>
        <taxon>Gulo</taxon>
    </lineage>
</organism>
<feature type="non-terminal residue" evidence="1">
    <location>
        <position position="1"/>
    </location>
</feature>
<comment type="caution">
    <text evidence="1">The sequence shown here is derived from an EMBL/GenBank/DDBJ whole genome shotgun (WGS) entry which is preliminary data.</text>
</comment>
<dbReference type="Proteomes" id="UP000269945">
    <property type="component" value="Unassembled WGS sequence"/>
</dbReference>
<proteinExistence type="predicted"/>
<dbReference type="AlphaFoldDB" id="A0A9X9Q2Z7"/>
<sequence>GACALKRAAQQLSRRFSPKCNTIGTRRVERKWPCPCGIGKEVPETLNPGQGTTCPLRRRCHAMKSRDPMKRPCVAASAKVPADSQCPLPAMRVSHFGRPAHLVFIRL</sequence>
<name>A0A9X9Q2Z7_GULGU</name>
<dbReference type="EMBL" id="CYRY02026620">
    <property type="protein sequence ID" value="VCW98850.1"/>
    <property type="molecule type" value="Genomic_DNA"/>
</dbReference>
<evidence type="ECO:0000313" key="2">
    <source>
        <dbReference type="Proteomes" id="UP000269945"/>
    </source>
</evidence>
<protein>
    <submittedName>
        <fullName evidence="1">Uncharacterized protein</fullName>
    </submittedName>
</protein>
<gene>
    <name evidence="1" type="ORF">BN2614_LOCUS3</name>
</gene>
<keyword evidence="2" id="KW-1185">Reference proteome</keyword>